<evidence type="ECO:0000313" key="2">
    <source>
        <dbReference type="Proteomes" id="UP000177457"/>
    </source>
</evidence>
<organism evidence="1 2">
    <name type="scientific">Candidatus Magasanikbacteria bacterium RIFCSPHIGHO2_02_FULL_51_14</name>
    <dbReference type="NCBI Taxonomy" id="1798683"/>
    <lineage>
        <taxon>Bacteria</taxon>
        <taxon>Candidatus Magasanikiibacteriota</taxon>
    </lineage>
</organism>
<sequence length="198" mass="22868">MARKPKKSEFLRSLGIFWQIWKSLTDEVLGLGGSDEDLRRIETDGKLRREVAELIVRRKEKKPARPLFPSERLAADLIPDNWEVVEDVEPSEFEVGDLAFPGFLMEGETCIDGEEMRRRAVQLKANFGLVDGKRLLAHQDEIPVELRGKAIVLSGTLLRDPDGRLYVACLDWDDDRWYLGFFWLGGGWRVDDRLVRRK</sequence>
<proteinExistence type="predicted"/>
<comment type="caution">
    <text evidence="1">The sequence shown here is derived from an EMBL/GenBank/DDBJ whole genome shotgun (WGS) entry which is preliminary data.</text>
</comment>
<name>A0A1F6MEY8_9BACT</name>
<protein>
    <submittedName>
        <fullName evidence="1">Uncharacterized protein</fullName>
    </submittedName>
</protein>
<dbReference type="STRING" id="1798683.A3C90_02585"/>
<dbReference type="Proteomes" id="UP000177457">
    <property type="component" value="Unassembled WGS sequence"/>
</dbReference>
<accession>A0A1F6MEY8</accession>
<evidence type="ECO:0000313" key="1">
    <source>
        <dbReference type="EMBL" id="OGH70043.1"/>
    </source>
</evidence>
<dbReference type="EMBL" id="MFQE01000056">
    <property type="protein sequence ID" value="OGH70043.1"/>
    <property type="molecule type" value="Genomic_DNA"/>
</dbReference>
<reference evidence="1 2" key="1">
    <citation type="journal article" date="2016" name="Nat. Commun.">
        <title>Thousands of microbial genomes shed light on interconnected biogeochemical processes in an aquifer system.</title>
        <authorList>
            <person name="Anantharaman K."/>
            <person name="Brown C.T."/>
            <person name="Hug L.A."/>
            <person name="Sharon I."/>
            <person name="Castelle C.J."/>
            <person name="Probst A.J."/>
            <person name="Thomas B.C."/>
            <person name="Singh A."/>
            <person name="Wilkins M.J."/>
            <person name="Karaoz U."/>
            <person name="Brodie E.L."/>
            <person name="Williams K.H."/>
            <person name="Hubbard S.S."/>
            <person name="Banfield J.F."/>
        </authorList>
    </citation>
    <scope>NUCLEOTIDE SEQUENCE [LARGE SCALE GENOMIC DNA]</scope>
</reference>
<gene>
    <name evidence="1" type="ORF">A3C90_02585</name>
</gene>
<dbReference type="AlphaFoldDB" id="A0A1F6MEY8"/>